<dbReference type="Pfam" id="PF01841">
    <property type="entry name" value="Transglut_core"/>
    <property type="match status" value="1"/>
</dbReference>
<dbReference type="InterPro" id="IPR002931">
    <property type="entry name" value="Transglutaminase-like"/>
</dbReference>
<gene>
    <name evidence="3" type="ORF">EV668_3462</name>
</gene>
<dbReference type="PANTHER" id="PTHR33490">
    <property type="entry name" value="BLR5614 PROTEIN-RELATED"/>
    <property type="match status" value="1"/>
</dbReference>
<proteinExistence type="predicted"/>
<evidence type="ECO:0000259" key="2">
    <source>
        <dbReference type="SMART" id="SM00460"/>
    </source>
</evidence>
<dbReference type="OrthoDB" id="9804023at2"/>
<dbReference type="Pfam" id="PF08379">
    <property type="entry name" value="Bact_transglu_N"/>
    <property type="match status" value="1"/>
</dbReference>
<dbReference type="Proteomes" id="UP000295122">
    <property type="component" value="Unassembled WGS sequence"/>
</dbReference>
<organism evidence="3 4">
    <name type="scientific">Enterovirga rhinocerotis</name>
    <dbReference type="NCBI Taxonomy" id="1339210"/>
    <lineage>
        <taxon>Bacteria</taxon>
        <taxon>Pseudomonadati</taxon>
        <taxon>Pseudomonadota</taxon>
        <taxon>Alphaproteobacteria</taxon>
        <taxon>Hyphomicrobiales</taxon>
        <taxon>Methylobacteriaceae</taxon>
        <taxon>Enterovirga</taxon>
    </lineage>
</organism>
<evidence type="ECO:0000313" key="3">
    <source>
        <dbReference type="EMBL" id="TDR88977.1"/>
    </source>
</evidence>
<feature type="region of interest" description="Disordered" evidence="1">
    <location>
        <begin position="246"/>
        <end position="277"/>
    </location>
</feature>
<name>A0A4R7BXP7_9HYPH</name>
<protein>
    <submittedName>
        <fullName evidence="3">Transglutaminase-like putative cysteine protease</fullName>
    </submittedName>
</protein>
<keyword evidence="3" id="KW-0378">Hydrolase</keyword>
<evidence type="ECO:0000256" key="1">
    <source>
        <dbReference type="SAM" id="MobiDB-lite"/>
    </source>
</evidence>
<dbReference type="InterPro" id="IPR038765">
    <property type="entry name" value="Papain-like_cys_pep_sf"/>
</dbReference>
<keyword evidence="3" id="KW-0645">Protease</keyword>
<comment type="caution">
    <text evidence="3">The sequence shown here is derived from an EMBL/GenBank/DDBJ whole genome shotgun (WGS) entry which is preliminary data.</text>
</comment>
<dbReference type="RefSeq" id="WP_133772319.1">
    <property type="nucleotide sequence ID" value="NZ_SNZR01000014.1"/>
</dbReference>
<dbReference type="PANTHER" id="PTHR33490:SF6">
    <property type="entry name" value="SLL1049 PROTEIN"/>
    <property type="match status" value="1"/>
</dbReference>
<dbReference type="AlphaFoldDB" id="A0A4R7BXP7"/>
<evidence type="ECO:0000313" key="4">
    <source>
        <dbReference type="Proteomes" id="UP000295122"/>
    </source>
</evidence>
<dbReference type="Gene3D" id="3.10.620.30">
    <property type="match status" value="1"/>
</dbReference>
<keyword evidence="4" id="KW-1185">Reference proteome</keyword>
<sequence>MRLQITHETRYTYEQPARSIMQILRLTPRNHDGQHVVRWRIEPGAEGKLTSGSDHFGNIVHVFSADESVQDLAIVAVGEVETSDVAGIVRQAVERVPDGCYLRSTISTEADEAIRAFAEKQRDGAGRTLPTLHNLMEAVHGAIRFDRDPTSTSTTAAEAFALGLGVCQDLSHVFIAAARHLGIPARYVSGYVLPPEGVVMQQAGHAWAEGLVPDLGWVGFDPTHLTCPTPSHVRVAIGLDSSEAAPIRGSRRGGGGETMAVRLTVEPAPGGQYQRQE</sequence>
<dbReference type="GO" id="GO:0006508">
    <property type="term" value="P:proteolysis"/>
    <property type="evidence" value="ECO:0007669"/>
    <property type="project" value="UniProtKB-KW"/>
</dbReference>
<dbReference type="GO" id="GO:0008233">
    <property type="term" value="F:peptidase activity"/>
    <property type="evidence" value="ECO:0007669"/>
    <property type="project" value="UniProtKB-KW"/>
</dbReference>
<reference evidence="3 4" key="1">
    <citation type="submission" date="2019-03" db="EMBL/GenBank/DDBJ databases">
        <title>Genomic Encyclopedia of Type Strains, Phase IV (KMG-IV): sequencing the most valuable type-strain genomes for metagenomic binning, comparative biology and taxonomic classification.</title>
        <authorList>
            <person name="Goeker M."/>
        </authorList>
    </citation>
    <scope>NUCLEOTIDE SEQUENCE [LARGE SCALE GENOMIC DNA]</scope>
    <source>
        <strain evidence="3 4">DSM 25903</strain>
    </source>
</reference>
<accession>A0A4R7BXP7</accession>
<dbReference type="InterPro" id="IPR013589">
    <property type="entry name" value="Bac_transglu_N"/>
</dbReference>
<dbReference type="SUPFAM" id="SSF54001">
    <property type="entry name" value="Cysteine proteinases"/>
    <property type="match status" value="1"/>
</dbReference>
<dbReference type="EMBL" id="SNZR01000014">
    <property type="protein sequence ID" value="TDR88977.1"/>
    <property type="molecule type" value="Genomic_DNA"/>
</dbReference>
<feature type="domain" description="Transglutaminase-like" evidence="2">
    <location>
        <begin position="159"/>
        <end position="224"/>
    </location>
</feature>
<dbReference type="SMART" id="SM00460">
    <property type="entry name" value="TGc"/>
    <property type="match status" value="1"/>
</dbReference>